<gene>
    <name evidence="2" type="ORF">BC008_01075</name>
</gene>
<accession>A0A0V7ZVM3</accession>
<feature type="compositionally biased region" description="Polar residues" evidence="1">
    <location>
        <begin position="1"/>
        <end position="18"/>
    </location>
</feature>
<feature type="compositionally biased region" description="Low complexity" evidence="1">
    <location>
        <begin position="110"/>
        <end position="143"/>
    </location>
</feature>
<dbReference type="AlphaFoldDB" id="A0A0V7ZVM3"/>
<evidence type="ECO:0000313" key="3">
    <source>
        <dbReference type="Proteomes" id="UP000053372"/>
    </source>
</evidence>
<evidence type="ECO:0000256" key="1">
    <source>
        <dbReference type="SAM" id="MobiDB-lite"/>
    </source>
</evidence>
<name>A0A0V7ZVM3_9CYAN</name>
<dbReference type="Proteomes" id="UP000053372">
    <property type="component" value="Unassembled WGS sequence"/>
</dbReference>
<feature type="compositionally biased region" description="Polar residues" evidence="1">
    <location>
        <begin position="97"/>
        <end position="109"/>
    </location>
</feature>
<feature type="compositionally biased region" description="Polar residues" evidence="1">
    <location>
        <begin position="26"/>
        <end position="80"/>
    </location>
</feature>
<proteinExistence type="predicted"/>
<reference evidence="2 3" key="1">
    <citation type="journal article" date="2015" name="Genome Announc.">
        <title>Draft Genome of the Euendolithic (true boring) Cyanobacterium Mastigocoleus testarum strain BC008.</title>
        <authorList>
            <person name="Guida B.S."/>
            <person name="Garcia-Pichel F."/>
        </authorList>
    </citation>
    <scope>NUCLEOTIDE SEQUENCE [LARGE SCALE GENOMIC DNA]</scope>
    <source>
        <strain evidence="2 3">BC008</strain>
    </source>
</reference>
<feature type="compositionally biased region" description="Low complexity" evidence="1">
    <location>
        <begin position="81"/>
        <end position="96"/>
    </location>
</feature>
<protein>
    <submittedName>
        <fullName evidence="2">Uncharacterized protein</fullName>
    </submittedName>
</protein>
<dbReference type="RefSeq" id="WP_058183512.1">
    <property type="nucleotide sequence ID" value="NZ_LMTZ01000061.1"/>
</dbReference>
<dbReference type="EMBL" id="LMTZ01000061">
    <property type="protein sequence ID" value="KST68491.1"/>
    <property type="molecule type" value="Genomic_DNA"/>
</dbReference>
<organism evidence="2 3">
    <name type="scientific">Mastigocoleus testarum BC008</name>
    <dbReference type="NCBI Taxonomy" id="371196"/>
    <lineage>
        <taxon>Bacteria</taxon>
        <taxon>Bacillati</taxon>
        <taxon>Cyanobacteriota</taxon>
        <taxon>Cyanophyceae</taxon>
        <taxon>Nostocales</taxon>
        <taxon>Hapalosiphonaceae</taxon>
        <taxon>Mastigocoleus</taxon>
    </lineage>
</organism>
<evidence type="ECO:0000313" key="2">
    <source>
        <dbReference type="EMBL" id="KST68491.1"/>
    </source>
</evidence>
<sequence>MATLTQGCAQSNARSNQPAVGEEPVVQSQSSSNKQESVTSQNNNSQEAVGISQSSNNKQESVTSQNNNNQETSDSSQISTNKQESVSQSKNNNNNQTLVAQSPSNRNMNISRSSSKSIQSSSSSSGYTSQSSSSYSSSSGYQSSSLTLSKANLSEPHILSVTTSGKRLTGKVVVNGKFVKKLYGNKVEFDLSPHLSVGKNTVEIDARYAPTSSTVDVEVNGPETSVSQQNSGNGVVNSNIDIMVR</sequence>
<comment type="caution">
    <text evidence="2">The sequence shown here is derived from an EMBL/GenBank/DDBJ whole genome shotgun (WGS) entry which is preliminary data.</text>
</comment>
<keyword evidence="3" id="KW-1185">Reference proteome</keyword>
<feature type="region of interest" description="Disordered" evidence="1">
    <location>
        <begin position="1"/>
        <end position="143"/>
    </location>
</feature>